<dbReference type="Proteomes" id="UP000280825">
    <property type="component" value="Unassembled WGS sequence"/>
</dbReference>
<protein>
    <submittedName>
        <fullName evidence="1">Hydroxyacid dehydrogenase</fullName>
    </submittedName>
</protein>
<evidence type="ECO:0000313" key="2">
    <source>
        <dbReference type="Proteomes" id="UP000280825"/>
    </source>
</evidence>
<dbReference type="AlphaFoldDB" id="A0A432C2T4"/>
<sequence>MGIKILHIDSNHLILWEQLQQAGFSNHEDFTSSKAEIEAKIHDYQGIVIRSRFKIDKAFLDKATN</sequence>
<evidence type="ECO:0000313" key="1">
    <source>
        <dbReference type="EMBL" id="RTY94021.1"/>
    </source>
</evidence>
<dbReference type="EMBL" id="RYDJ01000286">
    <property type="protein sequence ID" value="RTY94021.1"/>
    <property type="molecule type" value="Genomic_DNA"/>
</dbReference>
<keyword evidence="2" id="KW-1185">Reference proteome</keyword>
<dbReference type="Gene3D" id="3.40.50.720">
    <property type="entry name" value="NAD(P)-binding Rossmann-like Domain"/>
    <property type="match status" value="1"/>
</dbReference>
<name>A0A432C2T4_9FLAO</name>
<reference evidence="1 2" key="1">
    <citation type="submission" date="2018-12" db="EMBL/GenBank/DDBJ databases">
        <title>Flavobacterium sp. nov., isolated from glacier ice.</title>
        <authorList>
            <person name="Liu Q."/>
            <person name="Xin Y.-H."/>
        </authorList>
    </citation>
    <scope>NUCLEOTIDE SEQUENCE [LARGE SCALE GENOMIC DNA]</scope>
    <source>
        <strain evidence="1 2">RB1N8</strain>
    </source>
</reference>
<gene>
    <name evidence="1" type="ORF">EKL98_17350</name>
</gene>
<comment type="caution">
    <text evidence="1">The sequence shown here is derived from an EMBL/GenBank/DDBJ whole genome shotgun (WGS) entry which is preliminary data.</text>
</comment>
<dbReference type="SUPFAM" id="SSF52283">
    <property type="entry name" value="Formate/glycerate dehydrogenase catalytic domain-like"/>
    <property type="match status" value="1"/>
</dbReference>
<feature type="non-terminal residue" evidence="1">
    <location>
        <position position="65"/>
    </location>
</feature>
<proteinExistence type="predicted"/>
<organism evidence="1 2">
    <name type="scientific">Flavobacterium bomense</name>
    <dbReference type="NCBI Taxonomy" id="2497483"/>
    <lineage>
        <taxon>Bacteria</taxon>
        <taxon>Pseudomonadati</taxon>
        <taxon>Bacteroidota</taxon>
        <taxon>Flavobacteriia</taxon>
        <taxon>Flavobacteriales</taxon>
        <taxon>Flavobacteriaceae</taxon>
        <taxon>Flavobacterium</taxon>
    </lineage>
</organism>
<accession>A0A432C2T4</accession>